<dbReference type="AlphaFoldDB" id="A0A2P2PUY2"/>
<proteinExistence type="predicted"/>
<accession>A0A2P2PUY2</accession>
<dbReference type="EMBL" id="GGEC01078041">
    <property type="protein sequence ID" value="MBX58525.1"/>
    <property type="molecule type" value="Transcribed_RNA"/>
</dbReference>
<reference evidence="1" key="1">
    <citation type="submission" date="2018-02" db="EMBL/GenBank/DDBJ databases">
        <title>Rhizophora mucronata_Transcriptome.</title>
        <authorList>
            <person name="Meera S.P."/>
            <person name="Sreeshan A."/>
            <person name="Augustine A."/>
        </authorList>
    </citation>
    <scope>NUCLEOTIDE SEQUENCE</scope>
    <source>
        <tissue evidence="1">Leaf</tissue>
    </source>
</reference>
<protein>
    <submittedName>
        <fullName evidence="1">Uncharacterized protein</fullName>
    </submittedName>
</protein>
<organism evidence="1">
    <name type="scientific">Rhizophora mucronata</name>
    <name type="common">Asiatic mangrove</name>
    <dbReference type="NCBI Taxonomy" id="61149"/>
    <lineage>
        <taxon>Eukaryota</taxon>
        <taxon>Viridiplantae</taxon>
        <taxon>Streptophyta</taxon>
        <taxon>Embryophyta</taxon>
        <taxon>Tracheophyta</taxon>
        <taxon>Spermatophyta</taxon>
        <taxon>Magnoliopsida</taxon>
        <taxon>eudicotyledons</taxon>
        <taxon>Gunneridae</taxon>
        <taxon>Pentapetalae</taxon>
        <taxon>rosids</taxon>
        <taxon>fabids</taxon>
        <taxon>Malpighiales</taxon>
        <taxon>Rhizophoraceae</taxon>
        <taxon>Rhizophora</taxon>
    </lineage>
</organism>
<evidence type="ECO:0000313" key="1">
    <source>
        <dbReference type="EMBL" id="MBX58525.1"/>
    </source>
</evidence>
<name>A0A2P2PUY2_RHIMU</name>
<sequence length="48" mass="5482">MGMDINCCKCLSFQPLIGHTNPKLQGPCILLNMINVLNHTMLQRPHEY</sequence>